<proteinExistence type="predicted"/>
<keyword evidence="2" id="KW-1185">Reference proteome</keyword>
<evidence type="ECO:0000313" key="2">
    <source>
        <dbReference type="Proteomes" id="UP000593571"/>
    </source>
</evidence>
<dbReference type="Proteomes" id="UP000593571">
    <property type="component" value="Unassembled WGS sequence"/>
</dbReference>
<comment type="caution">
    <text evidence="1">The sequence shown here is derived from an EMBL/GenBank/DDBJ whole genome shotgun (WGS) entry which is preliminary data.</text>
</comment>
<reference evidence="1 2" key="1">
    <citation type="journal article" date="2020" name="Nature">
        <title>Six reference-quality genomes reveal evolution of bat adaptations.</title>
        <authorList>
            <person name="Jebb D."/>
            <person name="Huang Z."/>
            <person name="Pippel M."/>
            <person name="Hughes G.M."/>
            <person name="Lavrichenko K."/>
            <person name="Devanna P."/>
            <person name="Winkler S."/>
            <person name="Jermiin L.S."/>
            <person name="Skirmuntt E.C."/>
            <person name="Katzourakis A."/>
            <person name="Burkitt-Gray L."/>
            <person name="Ray D.A."/>
            <person name="Sullivan K.A.M."/>
            <person name="Roscito J.G."/>
            <person name="Kirilenko B.M."/>
            <person name="Davalos L.M."/>
            <person name="Corthals A.P."/>
            <person name="Power M.L."/>
            <person name="Jones G."/>
            <person name="Ransome R.D."/>
            <person name="Dechmann D.K.N."/>
            <person name="Locatelli A.G."/>
            <person name="Puechmaille S.J."/>
            <person name="Fedrigo O."/>
            <person name="Jarvis E.D."/>
            <person name="Hiller M."/>
            <person name="Vernes S.C."/>
            <person name="Myers E.W."/>
            <person name="Teeling E.C."/>
        </authorList>
    </citation>
    <scope>NUCLEOTIDE SEQUENCE [LARGE SCALE GENOMIC DNA]</scope>
    <source>
        <strain evidence="1">MRouAeg1</strain>
        <tissue evidence="1">Muscle</tissue>
    </source>
</reference>
<accession>A0A7J8FJR0</accession>
<organism evidence="1 2">
    <name type="scientific">Rousettus aegyptiacus</name>
    <name type="common">Egyptian fruit bat</name>
    <name type="synonym">Pteropus aegyptiacus</name>
    <dbReference type="NCBI Taxonomy" id="9407"/>
    <lineage>
        <taxon>Eukaryota</taxon>
        <taxon>Metazoa</taxon>
        <taxon>Chordata</taxon>
        <taxon>Craniata</taxon>
        <taxon>Vertebrata</taxon>
        <taxon>Euteleostomi</taxon>
        <taxon>Mammalia</taxon>
        <taxon>Eutheria</taxon>
        <taxon>Laurasiatheria</taxon>
        <taxon>Chiroptera</taxon>
        <taxon>Yinpterochiroptera</taxon>
        <taxon>Pteropodoidea</taxon>
        <taxon>Pteropodidae</taxon>
        <taxon>Rousettinae</taxon>
        <taxon>Rousettus</taxon>
    </lineage>
</organism>
<dbReference type="EMBL" id="JACASE010000007">
    <property type="protein sequence ID" value="KAF6447392.1"/>
    <property type="molecule type" value="Genomic_DNA"/>
</dbReference>
<name>A0A7J8FJR0_ROUAE</name>
<evidence type="ECO:0000313" key="1">
    <source>
        <dbReference type="EMBL" id="KAF6447392.1"/>
    </source>
</evidence>
<protein>
    <submittedName>
        <fullName evidence="1">Uncharacterized protein</fullName>
    </submittedName>
</protein>
<gene>
    <name evidence="1" type="ORF">HJG63_011854</name>
</gene>
<dbReference type="AlphaFoldDB" id="A0A7J8FJR0"/>
<sequence length="275" mass="29458">MLGPPSSGLWSAGHNVRGLCSFSPAPLQVTEPPMSPKLACAAASPRPTAGRGEGHLRSRLCPWGHRCPSVSTSLSLMWPEPLSFLLTPVPCLRGWETAPDTSLCRIYILGISLFRPRRGNPCPICRNRNQRAGLSRGQSSLRMRTPKPALAETRPPEIASCLLAARSPHGMDCSAFLFRECSKLWRELGSVGPRLAHVDVRGSAVAFLLQFFMLCRLLPPSRSSFYGGGRVMSSAPRVALGAGHRGVPGAPFPAEASHSAQVGCLLLISSVTSDD</sequence>